<comment type="similarity">
    <text evidence="2">Belongs to the TGF-beta family. GDNF subfamily.</text>
</comment>
<reference evidence="11" key="1">
    <citation type="submission" date="2025-08" db="UniProtKB">
        <authorList>
            <consortium name="RefSeq"/>
        </authorList>
    </citation>
    <scope>IDENTIFICATION</scope>
    <source>
        <tissue evidence="11">White muscle</tissue>
    </source>
</reference>
<evidence type="ECO:0000256" key="7">
    <source>
        <dbReference type="RuleBase" id="RU000354"/>
    </source>
</evidence>
<evidence type="ECO:0000259" key="9">
    <source>
        <dbReference type="PROSITE" id="PS51362"/>
    </source>
</evidence>
<organism evidence="10 11">
    <name type="scientific">Salvelinus namaycush</name>
    <name type="common">Lake trout</name>
    <name type="synonym">Salmo namaycush</name>
    <dbReference type="NCBI Taxonomy" id="8040"/>
    <lineage>
        <taxon>Eukaryota</taxon>
        <taxon>Metazoa</taxon>
        <taxon>Chordata</taxon>
        <taxon>Craniata</taxon>
        <taxon>Vertebrata</taxon>
        <taxon>Euteleostomi</taxon>
        <taxon>Actinopterygii</taxon>
        <taxon>Neopterygii</taxon>
        <taxon>Teleostei</taxon>
        <taxon>Protacanthopterygii</taxon>
        <taxon>Salmoniformes</taxon>
        <taxon>Salmonidae</taxon>
        <taxon>Salmoninae</taxon>
        <taxon>Salvelinus</taxon>
    </lineage>
</organism>
<keyword evidence="10" id="KW-1185">Reference proteome</keyword>
<dbReference type="Pfam" id="PF00019">
    <property type="entry name" value="TGF_beta"/>
    <property type="match status" value="1"/>
</dbReference>
<dbReference type="GO" id="GO:0005576">
    <property type="term" value="C:extracellular region"/>
    <property type="evidence" value="ECO:0007669"/>
    <property type="project" value="UniProtKB-SubCell"/>
</dbReference>
<dbReference type="Proteomes" id="UP000808372">
    <property type="component" value="Chromosome 9"/>
</dbReference>
<dbReference type="PANTHER" id="PTHR12173">
    <property type="entry name" value="GDNF SUBFAMILY OF TGF-BETA FAMILY"/>
    <property type="match status" value="1"/>
</dbReference>
<evidence type="ECO:0000256" key="6">
    <source>
        <dbReference type="ARBA" id="ARBA00023157"/>
    </source>
</evidence>
<dbReference type="GO" id="GO:0048731">
    <property type="term" value="P:system development"/>
    <property type="evidence" value="ECO:0007669"/>
    <property type="project" value="UniProtKB-ARBA"/>
</dbReference>
<dbReference type="CDD" id="cd19383">
    <property type="entry name" value="TGF_beta_Neurturin"/>
    <property type="match status" value="1"/>
</dbReference>
<dbReference type="InterPro" id="IPR029034">
    <property type="entry name" value="Cystine-knot_cytokine"/>
</dbReference>
<dbReference type="KEGG" id="snh:120053173"/>
<accession>A0A8U1BWG2</accession>
<feature type="region of interest" description="Disordered" evidence="8">
    <location>
        <begin position="71"/>
        <end position="107"/>
    </location>
</feature>
<dbReference type="PANTHER" id="PTHR12173:SF3">
    <property type="entry name" value="NEURTURIN"/>
    <property type="match status" value="1"/>
</dbReference>
<keyword evidence="5 7" id="KW-0339">Growth factor</keyword>
<dbReference type="SUPFAM" id="SSF57501">
    <property type="entry name" value="Cystine-knot cytokines"/>
    <property type="match status" value="1"/>
</dbReference>
<keyword evidence="6" id="KW-1015">Disulfide bond</keyword>
<evidence type="ECO:0000256" key="5">
    <source>
        <dbReference type="ARBA" id="ARBA00023030"/>
    </source>
</evidence>
<sequence>MGTLGIFLHQRNLWKCDNGLQQMHRRSSSSLSVNAHSKMKLWKCATIALTLCGTALSFFLTRITVPTPPHHFPSWDSSSPRTSDSASASTSSSNSSSSLIGPHRKARSTDGISNILTEFMHMFQSFTEGELKKVIGTLVEKKAQQEARQEARQSKRTKRAKKASKPCSLREVEVTVSELGLGYYSDETLLFRYCSGNCNASRRNYDLILEKWMRKGISKRERSPCCRPKEYDDISFLDNSNRYQTLHEFSALACGCV</sequence>
<evidence type="ECO:0000256" key="3">
    <source>
        <dbReference type="ARBA" id="ARBA00022525"/>
    </source>
</evidence>
<evidence type="ECO:0000256" key="2">
    <source>
        <dbReference type="ARBA" id="ARBA00009832"/>
    </source>
</evidence>
<gene>
    <name evidence="11" type="primary">LOC120053173</name>
</gene>
<dbReference type="RefSeq" id="XP_038856264.1">
    <property type="nucleotide sequence ID" value="XM_039000336.1"/>
</dbReference>
<comment type="subcellular location">
    <subcellularLocation>
        <location evidence="1">Secreted</location>
    </subcellularLocation>
</comment>
<dbReference type="GO" id="GO:0030971">
    <property type="term" value="F:receptor tyrosine kinase binding"/>
    <property type="evidence" value="ECO:0007669"/>
    <property type="project" value="InterPro"/>
</dbReference>
<feature type="domain" description="TGF-beta family profile" evidence="9">
    <location>
        <begin position="156"/>
        <end position="257"/>
    </location>
</feature>
<dbReference type="Gene3D" id="2.10.90.10">
    <property type="entry name" value="Cystine-knot cytokines"/>
    <property type="match status" value="1"/>
</dbReference>
<dbReference type="AlphaFoldDB" id="A0A8U1BWG2"/>
<dbReference type="InterPro" id="IPR043401">
    <property type="entry name" value="GDNF_fam"/>
</dbReference>
<name>A0A8U1BWG2_SALNM</name>
<evidence type="ECO:0000256" key="4">
    <source>
        <dbReference type="ARBA" id="ARBA00022729"/>
    </source>
</evidence>
<evidence type="ECO:0000313" key="10">
    <source>
        <dbReference type="Proteomes" id="UP000808372"/>
    </source>
</evidence>
<keyword evidence="3" id="KW-0964">Secreted</keyword>
<dbReference type="PROSITE" id="PS51362">
    <property type="entry name" value="TGF_BETA_2"/>
    <property type="match status" value="1"/>
</dbReference>
<evidence type="ECO:0000256" key="1">
    <source>
        <dbReference type="ARBA" id="ARBA00004613"/>
    </source>
</evidence>
<dbReference type="GeneID" id="120053173"/>
<dbReference type="GO" id="GO:0008083">
    <property type="term" value="F:growth factor activity"/>
    <property type="evidence" value="ECO:0007669"/>
    <property type="project" value="UniProtKB-KW"/>
</dbReference>
<dbReference type="InterPro" id="IPR001839">
    <property type="entry name" value="TGF-b_C"/>
</dbReference>
<dbReference type="GO" id="GO:0030116">
    <property type="term" value="F:glial cell-derived neurotrophic factor receptor binding"/>
    <property type="evidence" value="ECO:0007669"/>
    <property type="project" value="InterPro"/>
</dbReference>
<evidence type="ECO:0000256" key="8">
    <source>
        <dbReference type="SAM" id="MobiDB-lite"/>
    </source>
</evidence>
<protein>
    <submittedName>
        <fullName evidence="11">Neurturin-like</fullName>
    </submittedName>
</protein>
<feature type="compositionally biased region" description="Low complexity" evidence="8">
    <location>
        <begin position="74"/>
        <end position="98"/>
    </location>
</feature>
<keyword evidence="4" id="KW-0732">Signal</keyword>
<evidence type="ECO:0000313" key="11">
    <source>
        <dbReference type="RefSeq" id="XP_038856264.1"/>
    </source>
</evidence>
<proteinExistence type="inferred from homology"/>